<dbReference type="InterPro" id="IPR013216">
    <property type="entry name" value="Methyltransf_11"/>
</dbReference>
<dbReference type="GO" id="GO:0032259">
    <property type="term" value="P:methylation"/>
    <property type="evidence" value="ECO:0007669"/>
    <property type="project" value="UniProtKB-KW"/>
</dbReference>
<dbReference type="PANTHER" id="PTHR43861">
    <property type="entry name" value="TRANS-ACONITATE 2-METHYLTRANSFERASE-RELATED"/>
    <property type="match status" value="1"/>
</dbReference>
<name>A0A2A5KPL9_9HYPH</name>
<evidence type="ECO:0000313" key="2">
    <source>
        <dbReference type="EMBL" id="PCK78978.1"/>
    </source>
</evidence>
<protein>
    <submittedName>
        <fullName evidence="2">SAM-dependent methyltransferase</fullName>
    </submittedName>
</protein>
<evidence type="ECO:0000259" key="1">
    <source>
        <dbReference type="Pfam" id="PF08241"/>
    </source>
</evidence>
<sequence length="294" mass="32951">MKRCLACDAVYEADIWRCPKCDTLVPLEDGFLSFAPALARDNDGMASNSHEQLQALQHGSFWFRARNRLITDLVRRYFASSQRALEVGCGTGFVLTALRQALPHAVLCGSEIYLNGLPYAHERLKGAGQLFQMDARAIPFREEFDLLCAFDVLEHIEEDGLVLQQMAQALRAGGGVLLAVPQHPGLWSRNDDLAFHKRRYRRGELEQKCAAAGLEVIFSTSFVTSLLPVFALQRSTRSRSKDHDPARELQLPWFVDRLFELLLDGERQIIRLGARLPAGGSRFVVARKTPGARS</sequence>
<dbReference type="CDD" id="cd02440">
    <property type="entry name" value="AdoMet_MTases"/>
    <property type="match status" value="1"/>
</dbReference>
<dbReference type="GO" id="GO:0008168">
    <property type="term" value="F:methyltransferase activity"/>
    <property type="evidence" value="ECO:0007669"/>
    <property type="project" value="UniProtKB-KW"/>
</dbReference>
<keyword evidence="2" id="KW-0489">Methyltransferase</keyword>
<evidence type="ECO:0000313" key="3">
    <source>
        <dbReference type="Proteomes" id="UP000218807"/>
    </source>
</evidence>
<proteinExistence type="predicted"/>
<dbReference type="Proteomes" id="UP000218807">
    <property type="component" value="Unassembled WGS sequence"/>
</dbReference>
<gene>
    <name evidence="2" type="ORF">CPT34_21700</name>
</gene>
<dbReference type="Gene3D" id="3.40.50.150">
    <property type="entry name" value="Vaccinia Virus protein VP39"/>
    <property type="match status" value="1"/>
</dbReference>
<feature type="domain" description="Methyltransferase type 11" evidence="1">
    <location>
        <begin position="85"/>
        <end position="176"/>
    </location>
</feature>
<accession>A0A2A5KPL9</accession>
<dbReference type="SUPFAM" id="SSF53335">
    <property type="entry name" value="S-adenosyl-L-methionine-dependent methyltransferases"/>
    <property type="match status" value="1"/>
</dbReference>
<dbReference type="EMBL" id="NXDM01000023">
    <property type="protein sequence ID" value="PCK78978.1"/>
    <property type="molecule type" value="Genomic_DNA"/>
</dbReference>
<dbReference type="AlphaFoldDB" id="A0A2A5KPL9"/>
<keyword evidence="2" id="KW-0808">Transferase</keyword>
<dbReference type="InterPro" id="IPR029063">
    <property type="entry name" value="SAM-dependent_MTases_sf"/>
</dbReference>
<dbReference type="Pfam" id="PF08241">
    <property type="entry name" value="Methyltransf_11"/>
    <property type="match status" value="1"/>
</dbReference>
<dbReference type="RefSeq" id="WP_096763990.1">
    <property type="nucleotide sequence ID" value="NZ_NXDM01000023.1"/>
</dbReference>
<reference evidence="2 3" key="1">
    <citation type="submission" date="2017-09" db="EMBL/GenBank/DDBJ databases">
        <title>Comparative genomics of rhizobia isolated from Phaseolus vulgaris in China.</title>
        <authorList>
            <person name="Tong W."/>
        </authorList>
    </citation>
    <scope>NUCLEOTIDE SEQUENCE [LARGE SCALE GENOMIC DNA]</scope>
    <source>
        <strain evidence="2 3">L101</strain>
    </source>
</reference>
<organism evidence="2 3">
    <name type="scientific">Rhizobium sophoriradicis</name>
    <dbReference type="NCBI Taxonomy" id="1535245"/>
    <lineage>
        <taxon>Bacteria</taxon>
        <taxon>Pseudomonadati</taxon>
        <taxon>Pseudomonadota</taxon>
        <taxon>Alphaproteobacteria</taxon>
        <taxon>Hyphomicrobiales</taxon>
        <taxon>Rhizobiaceae</taxon>
        <taxon>Rhizobium/Agrobacterium group</taxon>
        <taxon>Rhizobium</taxon>
    </lineage>
</organism>
<comment type="caution">
    <text evidence="2">The sequence shown here is derived from an EMBL/GenBank/DDBJ whole genome shotgun (WGS) entry which is preliminary data.</text>
</comment>
<keyword evidence="3" id="KW-1185">Reference proteome</keyword>